<organism evidence="2 3">
    <name type="scientific">Dyella flagellata</name>
    <dbReference type="NCBI Taxonomy" id="1867833"/>
    <lineage>
        <taxon>Bacteria</taxon>
        <taxon>Pseudomonadati</taxon>
        <taxon>Pseudomonadota</taxon>
        <taxon>Gammaproteobacteria</taxon>
        <taxon>Lysobacterales</taxon>
        <taxon>Rhodanobacteraceae</taxon>
        <taxon>Dyella</taxon>
    </lineage>
</organism>
<dbReference type="PROSITE" id="PS51471">
    <property type="entry name" value="FE2OG_OXY"/>
    <property type="match status" value="1"/>
</dbReference>
<keyword evidence="2" id="KW-0808">Transferase</keyword>
<reference evidence="3" key="1">
    <citation type="journal article" date="2019" name="Int. J. Syst. Evol. Microbiol.">
        <title>The Global Catalogue of Microorganisms (GCM) 10K type strain sequencing project: providing services to taxonomists for standard genome sequencing and annotation.</title>
        <authorList>
            <consortium name="The Broad Institute Genomics Platform"/>
            <consortium name="The Broad Institute Genome Sequencing Center for Infectious Disease"/>
            <person name="Wu L."/>
            <person name="Ma J."/>
        </authorList>
    </citation>
    <scope>NUCLEOTIDE SEQUENCE [LARGE SCALE GENOMIC DNA]</scope>
    <source>
        <strain evidence="3">NBRC 111981</strain>
    </source>
</reference>
<protein>
    <submittedName>
        <fullName evidence="2">DNA methylase</fullName>
    </submittedName>
</protein>
<accession>A0ABQ5X905</accession>
<name>A0ABQ5X905_9GAMM</name>
<dbReference type="GO" id="GO:0008168">
    <property type="term" value="F:methyltransferase activity"/>
    <property type="evidence" value="ECO:0007669"/>
    <property type="project" value="UniProtKB-KW"/>
</dbReference>
<dbReference type="InterPro" id="IPR005123">
    <property type="entry name" value="Oxoglu/Fe-dep_dioxygenase_dom"/>
</dbReference>
<comment type="caution">
    <text evidence="2">The sequence shown here is derived from an EMBL/GenBank/DDBJ whole genome shotgun (WGS) entry which is preliminary data.</text>
</comment>
<evidence type="ECO:0000313" key="3">
    <source>
        <dbReference type="Proteomes" id="UP001156627"/>
    </source>
</evidence>
<keyword evidence="2" id="KW-0489">Methyltransferase</keyword>
<proteinExistence type="predicted"/>
<dbReference type="Pfam" id="PF13532">
    <property type="entry name" value="2OG-FeII_Oxy_2"/>
    <property type="match status" value="1"/>
</dbReference>
<dbReference type="GO" id="GO:0032259">
    <property type="term" value="P:methylation"/>
    <property type="evidence" value="ECO:0007669"/>
    <property type="project" value="UniProtKB-KW"/>
</dbReference>
<gene>
    <name evidence="2" type="primary">alkB</name>
    <name evidence="2" type="ORF">GCM10007898_16710</name>
</gene>
<dbReference type="SUPFAM" id="SSF51197">
    <property type="entry name" value="Clavaminate synthase-like"/>
    <property type="match status" value="1"/>
</dbReference>
<dbReference type="RefSeq" id="WP_284331544.1">
    <property type="nucleotide sequence ID" value="NZ_BSOA01000014.1"/>
</dbReference>
<dbReference type="PANTHER" id="PTHR31212">
    <property type="entry name" value="ALPHA-KETOGLUTARATE-DEPENDENT DIOXYGENASE ALKB HOMOLOG 3"/>
    <property type="match status" value="1"/>
</dbReference>
<dbReference type="InterPro" id="IPR037151">
    <property type="entry name" value="AlkB-like_sf"/>
</dbReference>
<sequence length="218" mass="24423">MLCELAGGDWQRLPLADADVYYAPSWLAAGEADELLGRLLDEIPWERHRLRMFGREVDAPRLSCWIGDPGATYVYSRSRFEPRSWTPSLLGLRERVEQACAARFNSVLANLYRGDQDSMGWHSDDEPELGAQPVIASITLGAERRFRFRRRVPRGASAARPVGLLLSHGSLLCMAGDTQRLYQHDLPKSAGSCGVRINLTFRMINSAYTPPMTPCNLD</sequence>
<dbReference type="InterPro" id="IPR027450">
    <property type="entry name" value="AlkB-like"/>
</dbReference>
<dbReference type="Proteomes" id="UP001156627">
    <property type="component" value="Unassembled WGS sequence"/>
</dbReference>
<dbReference type="EMBL" id="BSOA01000014">
    <property type="protein sequence ID" value="GLQ88102.1"/>
    <property type="molecule type" value="Genomic_DNA"/>
</dbReference>
<dbReference type="PANTHER" id="PTHR31212:SF4">
    <property type="entry name" value="ALPHA-KETOGLUTARATE-DEPENDENT DIOXYGENASE ALKB HOMOLOG 3"/>
    <property type="match status" value="1"/>
</dbReference>
<dbReference type="Gene3D" id="2.60.120.590">
    <property type="entry name" value="Alpha-ketoglutarate-dependent dioxygenase AlkB-like"/>
    <property type="match status" value="1"/>
</dbReference>
<feature type="domain" description="Fe2OG dioxygenase" evidence="1">
    <location>
        <begin position="103"/>
        <end position="205"/>
    </location>
</feature>
<evidence type="ECO:0000313" key="2">
    <source>
        <dbReference type="EMBL" id="GLQ88102.1"/>
    </source>
</evidence>
<keyword evidence="3" id="KW-1185">Reference proteome</keyword>
<evidence type="ECO:0000259" key="1">
    <source>
        <dbReference type="PROSITE" id="PS51471"/>
    </source>
</evidence>
<dbReference type="InterPro" id="IPR032854">
    <property type="entry name" value="ALKBH3"/>
</dbReference>